<keyword evidence="2" id="KW-1185">Reference proteome</keyword>
<evidence type="ECO:0000313" key="1">
    <source>
        <dbReference type="EMBL" id="KZR99815.1"/>
    </source>
</evidence>
<dbReference type="AlphaFoldDB" id="A0A164H7V9"/>
<dbReference type="EMBL" id="LRGB01012566">
    <property type="protein sequence ID" value="KZR99815.1"/>
    <property type="molecule type" value="Genomic_DNA"/>
</dbReference>
<feature type="non-terminal residue" evidence="1">
    <location>
        <position position="1"/>
    </location>
</feature>
<evidence type="ECO:0000313" key="2">
    <source>
        <dbReference type="Proteomes" id="UP000076858"/>
    </source>
</evidence>
<proteinExistence type="predicted"/>
<organism evidence="1 2">
    <name type="scientific">Daphnia magna</name>
    <dbReference type="NCBI Taxonomy" id="35525"/>
    <lineage>
        <taxon>Eukaryota</taxon>
        <taxon>Metazoa</taxon>
        <taxon>Ecdysozoa</taxon>
        <taxon>Arthropoda</taxon>
        <taxon>Crustacea</taxon>
        <taxon>Branchiopoda</taxon>
        <taxon>Diplostraca</taxon>
        <taxon>Cladocera</taxon>
        <taxon>Anomopoda</taxon>
        <taxon>Daphniidae</taxon>
        <taxon>Daphnia</taxon>
    </lineage>
</organism>
<sequence length="138" mass="15782">ILASVDCQLRVKVIRPESVVAETRFNWSSIQQKNSFPTETLRFYQYGQLPAQQNARQPICDQRYGLPYERAALSRVMGGTSTKPNQFSLDGSAVDRHCGFLKTKTSYMRCYFNQTAVLANSRTLHLLQASFTRLCFVF</sequence>
<protein>
    <submittedName>
        <fullName evidence="1">Coagulation factor XI-like protein</fullName>
    </submittedName>
</protein>
<accession>A0A164H7V9</accession>
<dbReference type="Proteomes" id="UP000076858">
    <property type="component" value="Unassembled WGS sequence"/>
</dbReference>
<gene>
    <name evidence="1" type="ORF">APZ42_004179</name>
</gene>
<comment type="caution">
    <text evidence="1">The sequence shown here is derived from an EMBL/GenBank/DDBJ whole genome shotgun (WGS) entry which is preliminary data.</text>
</comment>
<dbReference type="OrthoDB" id="6380398at2759"/>
<reference evidence="1 2" key="1">
    <citation type="submission" date="2016-03" db="EMBL/GenBank/DDBJ databases">
        <title>EvidentialGene: Evidence-directed Construction of Genes on Genomes.</title>
        <authorList>
            <person name="Gilbert D.G."/>
            <person name="Choi J.-H."/>
            <person name="Mockaitis K."/>
            <person name="Colbourne J."/>
            <person name="Pfrender M."/>
        </authorList>
    </citation>
    <scope>NUCLEOTIDE SEQUENCE [LARGE SCALE GENOMIC DNA]</scope>
    <source>
        <strain evidence="1 2">Xinb3</strain>
        <tissue evidence="1">Complete organism</tissue>
    </source>
</reference>
<feature type="non-terminal residue" evidence="1">
    <location>
        <position position="138"/>
    </location>
</feature>
<name>A0A164H7V9_9CRUS</name>